<reference evidence="9" key="1">
    <citation type="submission" date="2025-08" db="UniProtKB">
        <authorList>
            <consortium name="RefSeq"/>
        </authorList>
    </citation>
    <scope>IDENTIFICATION</scope>
    <source>
        <tissue evidence="9">Whole organism</tissue>
    </source>
</reference>
<keyword evidence="8" id="KW-1185">Reference proteome</keyword>
<evidence type="ECO:0000256" key="6">
    <source>
        <dbReference type="ARBA" id="ARBA00022918"/>
    </source>
</evidence>
<keyword evidence="4" id="KW-0255">Endonuclease</keyword>
<evidence type="ECO:0000256" key="4">
    <source>
        <dbReference type="ARBA" id="ARBA00022759"/>
    </source>
</evidence>
<gene>
    <name evidence="9" type="primary">LOC108681928</name>
</gene>
<dbReference type="SUPFAM" id="SSF56672">
    <property type="entry name" value="DNA/RNA polymerases"/>
    <property type="match status" value="1"/>
</dbReference>
<dbReference type="GeneID" id="108681928"/>
<organism evidence="8 9">
    <name type="scientific">Hyalella azteca</name>
    <name type="common">Amphipod</name>
    <dbReference type="NCBI Taxonomy" id="294128"/>
    <lineage>
        <taxon>Eukaryota</taxon>
        <taxon>Metazoa</taxon>
        <taxon>Ecdysozoa</taxon>
        <taxon>Arthropoda</taxon>
        <taxon>Crustacea</taxon>
        <taxon>Multicrustacea</taxon>
        <taxon>Malacostraca</taxon>
        <taxon>Eumalacostraca</taxon>
        <taxon>Peracarida</taxon>
        <taxon>Amphipoda</taxon>
        <taxon>Senticaudata</taxon>
        <taxon>Talitrida</taxon>
        <taxon>Talitroidea</taxon>
        <taxon>Hyalellidae</taxon>
        <taxon>Hyalella</taxon>
    </lineage>
</organism>
<dbReference type="Pfam" id="PF17917">
    <property type="entry name" value="RT_RNaseH"/>
    <property type="match status" value="1"/>
</dbReference>
<dbReference type="AlphaFoldDB" id="A0A8B7PJZ9"/>
<dbReference type="GO" id="GO:0016787">
    <property type="term" value="F:hydrolase activity"/>
    <property type="evidence" value="ECO:0007669"/>
    <property type="project" value="UniProtKB-KW"/>
</dbReference>
<dbReference type="GO" id="GO:0003964">
    <property type="term" value="F:RNA-directed DNA polymerase activity"/>
    <property type="evidence" value="ECO:0007669"/>
    <property type="project" value="UniProtKB-KW"/>
</dbReference>
<dbReference type="PANTHER" id="PTHR34072">
    <property type="entry name" value="ENZYMATIC POLYPROTEIN-RELATED"/>
    <property type="match status" value="1"/>
</dbReference>
<dbReference type="OrthoDB" id="6731322at2759"/>
<accession>A0A8B7PJZ9</accession>
<sequence length="373" mass="41221">MGLSDKTKLNWTAEMDESYETLKSALCSAMELAYPDYSAGANRMELSTDASGTGAGACLTQLQNGVVRVISYASTTFSKTQQNYSTIDRELAAIRWALRTFRGFLFGVPFLLFTDHRPLVYMHNMAQRNSRIARTMSELAEFDFEVRYQAGKDNQIADTLSRLAPALPSHPEITSDTLPDGLTVLTSVEGGGDALPKSLFAVLQHHRGIHNPNLPAPGCQTDLRQQLVNEVLKNLELYGSRSDRSSKNQLQLAALPGQLMGDWALRAFSKIYSLDVWVHHGIKYPIIHTSLENPSNDPSKRVHLQCVSGVHYNPLVENRFYQPLLENNNHSSPDTSLCALEMSSDEAENYPDIQVTLASEAPLTSPCSCPGKS</sequence>
<evidence type="ECO:0000313" key="9">
    <source>
        <dbReference type="RefSeq" id="XP_018026498.1"/>
    </source>
</evidence>
<dbReference type="RefSeq" id="XP_018026498.1">
    <property type="nucleotide sequence ID" value="XM_018171009.2"/>
</dbReference>
<dbReference type="Gene3D" id="3.10.20.370">
    <property type="match status" value="1"/>
</dbReference>
<evidence type="ECO:0000313" key="8">
    <source>
        <dbReference type="Proteomes" id="UP000694843"/>
    </source>
</evidence>
<dbReference type="KEGG" id="hazt:108681928"/>
<keyword evidence="2" id="KW-0548">Nucleotidyltransferase</keyword>
<dbReference type="FunFam" id="3.10.20.370:FF:000001">
    <property type="entry name" value="Retrovirus-related Pol polyprotein from transposon 17.6-like protein"/>
    <property type="match status" value="1"/>
</dbReference>
<evidence type="ECO:0000256" key="5">
    <source>
        <dbReference type="ARBA" id="ARBA00022801"/>
    </source>
</evidence>
<dbReference type="InterPro" id="IPR041373">
    <property type="entry name" value="RT_RNaseH"/>
</dbReference>
<protein>
    <submittedName>
        <fullName evidence="9">Uncharacterized protein LOC108681928</fullName>
    </submittedName>
</protein>
<dbReference type="CDD" id="cd22744">
    <property type="entry name" value="OTU"/>
    <property type="match status" value="1"/>
</dbReference>
<feature type="domain" description="Reverse transcriptase RNase H-like" evidence="7">
    <location>
        <begin position="43"/>
        <end position="142"/>
    </location>
</feature>
<keyword evidence="3" id="KW-0540">Nuclease</keyword>
<keyword evidence="1" id="KW-0808">Transferase</keyword>
<dbReference type="InterPro" id="IPR043502">
    <property type="entry name" value="DNA/RNA_pol_sf"/>
</dbReference>
<evidence type="ECO:0000256" key="1">
    <source>
        <dbReference type="ARBA" id="ARBA00022679"/>
    </source>
</evidence>
<dbReference type="Proteomes" id="UP000694843">
    <property type="component" value="Unplaced"/>
</dbReference>
<keyword evidence="6" id="KW-0695">RNA-directed DNA polymerase</keyword>
<proteinExistence type="predicted"/>
<keyword evidence="5" id="KW-0378">Hydrolase</keyword>
<dbReference type="GO" id="GO:0004519">
    <property type="term" value="F:endonuclease activity"/>
    <property type="evidence" value="ECO:0007669"/>
    <property type="project" value="UniProtKB-KW"/>
</dbReference>
<evidence type="ECO:0000256" key="3">
    <source>
        <dbReference type="ARBA" id="ARBA00022722"/>
    </source>
</evidence>
<dbReference type="PANTHER" id="PTHR34072:SF52">
    <property type="entry name" value="RIBONUCLEASE H"/>
    <property type="match status" value="1"/>
</dbReference>
<evidence type="ECO:0000256" key="2">
    <source>
        <dbReference type="ARBA" id="ARBA00022695"/>
    </source>
</evidence>
<evidence type="ECO:0000259" key="7">
    <source>
        <dbReference type="Pfam" id="PF17917"/>
    </source>
</evidence>
<name>A0A8B7PJZ9_HYAAZ</name>
<dbReference type="Gene3D" id="3.90.70.80">
    <property type="match status" value="1"/>
</dbReference>
<dbReference type="CDD" id="cd09274">
    <property type="entry name" value="RNase_HI_RT_Ty3"/>
    <property type="match status" value="1"/>
</dbReference>